<organism evidence="2 3">
    <name type="scientific">Candidatus Synechococcus calcipolaris G9</name>
    <dbReference type="NCBI Taxonomy" id="1497997"/>
    <lineage>
        <taxon>Bacteria</taxon>
        <taxon>Bacillati</taxon>
        <taxon>Cyanobacteriota</taxon>
        <taxon>Cyanophyceae</taxon>
        <taxon>Synechococcales</taxon>
        <taxon>Synechococcaceae</taxon>
        <taxon>Synechococcus</taxon>
    </lineage>
</organism>
<dbReference type="EMBL" id="JAKKUT010000002">
    <property type="protein sequence ID" value="MDG2990403.1"/>
    <property type="molecule type" value="Genomic_DNA"/>
</dbReference>
<name>A0ABT6EXB6_9SYNE</name>
<dbReference type="RefSeq" id="WP_277866315.1">
    <property type="nucleotide sequence ID" value="NZ_JAKKUT010000002.1"/>
</dbReference>
<evidence type="ECO:0000256" key="1">
    <source>
        <dbReference type="HAMAP-Rule" id="MF_01086"/>
    </source>
</evidence>
<comment type="caution">
    <text evidence="2">The sequence shown here is derived from an EMBL/GenBank/DDBJ whole genome shotgun (WGS) entry which is preliminary data.</text>
</comment>
<dbReference type="InterPro" id="IPR003200">
    <property type="entry name" value="Nict_dMeBzImd_PRibTrfase"/>
</dbReference>
<reference evidence="2" key="1">
    <citation type="journal article" date="2022" name="Genome Biol. Evol.">
        <title>A New Gene Family Diagnostic for Intracellular Biomineralization of Amorphous Ca Carbonates by Cyanobacteria.</title>
        <authorList>
            <person name="Benzerara K."/>
            <person name="Duprat E."/>
            <person name="Bitard-Feildel T."/>
            <person name="Caumes G."/>
            <person name="Cassier-Chauvat C."/>
            <person name="Chauvat F."/>
            <person name="Dezi M."/>
            <person name="Diop S.I."/>
            <person name="Gaschignard G."/>
            <person name="Gorgen S."/>
            <person name="Gugger M."/>
            <person name="Lopez-Garcia P."/>
            <person name="Millet M."/>
            <person name="Skouri-Panet F."/>
            <person name="Moreira D."/>
            <person name="Callebaut I."/>
        </authorList>
    </citation>
    <scope>NUCLEOTIDE SEQUENCE</scope>
    <source>
        <strain evidence="2">G9</strain>
    </source>
</reference>
<dbReference type="NCBIfam" id="NF003373">
    <property type="entry name" value="PRK04447.1-6"/>
    <property type="match status" value="1"/>
</dbReference>
<evidence type="ECO:0000313" key="2">
    <source>
        <dbReference type="EMBL" id="MDG2990403.1"/>
    </source>
</evidence>
<dbReference type="PANTHER" id="PTHR38811:SF1">
    <property type="entry name" value="UPF0284 PROTEIN SLL1500"/>
    <property type="match status" value="1"/>
</dbReference>
<reference evidence="2" key="2">
    <citation type="submission" date="2022-01" db="EMBL/GenBank/DDBJ databases">
        <authorList>
            <person name="Zivanovic Y."/>
            <person name="Moreira D."/>
            <person name="Lopez-Garcia P."/>
        </authorList>
    </citation>
    <scope>NUCLEOTIDE SEQUENCE</scope>
    <source>
        <strain evidence="2">G9</strain>
    </source>
</reference>
<dbReference type="NCBIfam" id="TIGR00303">
    <property type="entry name" value="nicotinate mononucleotide-dependent phosphoribosyltransferase CobT"/>
    <property type="match status" value="1"/>
</dbReference>
<dbReference type="SUPFAM" id="SSF52733">
    <property type="entry name" value="Nicotinate mononucleotide:5,6-dimethylbenzimidazole phosphoribosyltransferase (CobT)"/>
    <property type="match status" value="1"/>
</dbReference>
<dbReference type="PANTHER" id="PTHR38811">
    <property type="match status" value="1"/>
</dbReference>
<dbReference type="InterPro" id="IPR002805">
    <property type="entry name" value="Nict_dMeBzImd_PRibTrfase_arc"/>
</dbReference>
<dbReference type="Proteomes" id="UP001154265">
    <property type="component" value="Unassembled WGS sequence"/>
</dbReference>
<proteinExistence type="inferred from homology"/>
<accession>A0ABT6EXB6</accession>
<keyword evidence="3" id="KW-1185">Reference proteome</keyword>
<dbReference type="Gene3D" id="3.40.50.10210">
    <property type="match status" value="1"/>
</dbReference>
<comment type="similarity">
    <text evidence="1">Belongs to the UPF0284 family.</text>
</comment>
<protein>
    <recommendedName>
        <fullName evidence="1">UPF0284 protein L3556_05570</fullName>
    </recommendedName>
</protein>
<sequence length="368" mass="38968">MIHGHHLRAQGEAWCSTHQFLQPGILCVLGFTATGLIPGISAAGATPSDRQFTALADGEFLCHGPRAHPLYPLPPLTVGASPALISRAVIAGLELPLYVFDAGLPRHSLQGLIDLGGQPAQCLTSGQALPLDGVWHLWQQGLKWGETLSDQHPWLVIGECVVGGTTTALALCEGLGISGRDRIGSSHRQCNHQQKWHIVQKGLEQVRAKNPGYLHPLECVAAIGDPMQVVIAGMVVAASQRSGVLLAGGSQLLVVYQLAKAIAQVETIPWQSDAVVLGTTRWLVADTTAAILSLAQEIDLPLITTQLNLSSSKFAALRAYEKGYVKEGVGAGGCAIAASLYGQWTNPTLVDHIDQIASQQRAQTKVNG</sequence>
<dbReference type="Pfam" id="PF02277">
    <property type="entry name" value="DBI_PRT"/>
    <property type="match status" value="1"/>
</dbReference>
<gene>
    <name evidence="2" type="ORF">L3556_05570</name>
</gene>
<evidence type="ECO:0000313" key="3">
    <source>
        <dbReference type="Proteomes" id="UP001154265"/>
    </source>
</evidence>
<dbReference type="HAMAP" id="MF_01086">
    <property type="entry name" value="UPF0284"/>
    <property type="match status" value="1"/>
</dbReference>
<dbReference type="CDD" id="cd02439">
    <property type="entry name" value="DMB-PRT_CobT"/>
    <property type="match status" value="1"/>
</dbReference>
<dbReference type="InterPro" id="IPR036087">
    <property type="entry name" value="Nict_dMeBzImd_PRibTrfase_sf"/>
</dbReference>